<keyword evidence="4" id="KW-1185">Reference proteome</keyword>
<feature type="signal peptide" evidence="1">
    <location>
        <begin position="1"/>
        <end position="22"/>
    </location>
</feature>
<proteinExistence type="predicted"/>
<name>G9N5F7_HYPVG</name>
<evidence type="ECO:0000256" key="1">
    <source>
        <dbReference type="SAM" id="SignalP"/>
    </source>
</evidence>
<dbReference type="InParanoid" id="G9N5F7"/>
<dbReference type="HOGENOM" id="CLU_015851_0_0_1"/>
<dbReference type="Gene3D" id="3.75.10.10">
    <property type="entry name" value="L-arginine/glycine Amidinotransferase, Chain A"/>
    <property type="match status" value="1"/>
</dbReference>
<keyword evidence="1" id="KW-0732">Signal</keyword>
<dbReference type="InterPro" id="IPR036556">
    <property type="entry name" value="PAD_central_sf"/>
</dbReference>
<gene>
    <name evidence="3" type="ORF">TRIVIDRAFT_194477</name>
</gene>
<dbReference type="eggNOG" id="ENOG502QVJA">
    <property type="taxonomic scope" value="Eukaryota"/>
</dbReference>
<dbReference type="SUPFAM" id="SSF55909">
    <property type="entry name" value="Pentein"/>
    <property type="match status" value="1"/>
</dbReference>
<dbReference type="OMA" id="NYPNGRA"/>
<evidence type="ECO:0000259" key="2">
    <source>
        <dbReference type="Pfam" id="PF03068"/>
    </source>
</evidence>
<dbReference type="Pfam" id="PF03068">
    <property type="entry name" value="PAD"/>
    <property type="match status" value="1"/>
</dbReference>
<feature type="domain" description="Protein-arginine deiminase C-terminal" evidence="2">
    <location>
        <begin position="192"/>
        <end position="607"/>
    </location>
</feature>
<dbReference type="PANTHER" id="PTHR10837">
    <property type="entry name" value="PEPTIDYLARGININE DEIMINASE"/>
    <property type="match status" value="1"/>
</dbReference>
<dbReference type="AlphaFoldDB" id="G9N5F7"/>
<dbReference type="Proteomes" id="UP000007115">
    <property type="component" value="Unassembled WGS sequence"/>
</dbReference>
<accession>G9N5F7</accession>
<dbReference type="SUPFAM" id="SSF110083">
    <property type="entry name" value="Peptidylarginine deiminase Pad4, middle domain"/>
    <property type="match status" value="1"/>
</dbReference>
<evidence type="ECO:0000313" key="4">
    <source>
        <dbReference type="Proteomes" id="UP000007115"/>
    </source>
</evidence>
<dbReference type="EMBL" id="ABDF02000087">
    <property type="protein sequence ID" value="EHK18002.1"/>
    <property type="molecule type" value="Genomic_DNA"/>
</dbReference>
<dbReference type="VEuPathDB" id="FungiDB:TRIVIDRAFT_194477"/>
<dbReference type="GeneID" id="25789834"/>
<reference evidence="3 4" key="1">
    <citation type="journal article" date="2011" name="Genome Biol.">
        <title>Comparative genome sequence analysis underscores mycoparasitism as the ancestral life style of Trichoderma.</title>
        <authorList>
            <person name="Kubicek C.P."/>
            <person name="Herrera-Estrella A."/>
            <person name="Seidl-Seiboth V."/>
            <person name="Martinez D.A."/>
            <person name="Druzhinina I.S."/>
            <person name="Thon M."/>
            <person name="Zeilinger S."/>
            <person name="Casas-Flores S."/>
            <person name="Horwitz B.A."/>
            <person name="Mukherjee P.K."/>
            <person name="Mukherjee M."/>
            <person name="Kredics L."/>
            <person name="Alcaraz L.D."/>
            <person name="Aerts A."/>
            <person name="Antal Z."/>
            <person name="Atanasova L."/>
            <person name="Cervantes-Badillo M.G."/>
            <person name="Challacombe J."/>
            <person name="Chertkov O."/>
            <person name="McCluskey K."/>
            <person name="Coulpier F."/>
            <person name="Deshpande N."/>
            <person name="von Doehren H."/>
            <person name="Ebbole D.J."/>
            <person name="Esquivel-Naranjo E.U."/>
            <person name="Fekete E."/>
            <person name="Flipphi M."/>
            <person name="Glaser F."/>
            <person name="Gomez-Rodriguez E.Y."/>
            <person name="Gruber S."/>
            <person name="Han C."/>
            <person name="Henrissat B."/>
            <person name="Hermosa R."/>
            <person name="Hernandez-Onate M."/>
            <person name="Karaffa L."/>
            <person name="Kosti I."/>
            <person name="Le Crom S."/>
            <person name="Lindquist E."/>
            <person name="Lucas S."/>
            <person name="Luebeck M."/>
            <person name="Luebeck P.S."/>
            <person name="Margeot A."/>
            <person name="Metz B."/>
            <person name="Misra M."/>
            <person name="Nevalainen H."/>
            <person name="Omann M."/>
            <person name="Packer N."/>
            <person name="Perrone G."/>
            <person name="Uresti-Rivera E.E."/>
            <person name="Salamov A."/>
            <person name="Schmoll M."/>
            <person name="Seiboth B."/>
            <person name="Shapiro H."/>
            <person name="Sukno S."/>
            <person name="Tamayo-Ramos J.A."/>
            <person name="Tisch D."/>
            <person name="Wiest A."/>
            <person name="Wilkinson H.H."/>
            <person name="Zhang M."/>
            <person name="Coutinho P.M."/>
            <person name="Kenerley C.M."/>
            <person name="Monte E."/>
            <person name="Baker S.E."/>
            <person name="Grigoriev I.V."/>
        </authorList>
    </citation>
    <scope>NUCLEOTIDE SEQUENCE [LARGE SCALE GENOMIC DNA]</scope>
    <source>
        <strain evidence="4">Gv29-8 / FGSC 10586</strain>
    </source>
</reference>
<organism evidence="3 4">
    <name type="scientific">Hypocrea virens (strain Gv29-8 / FGSC 10586)</name>
    <name type="common">Gliocladium virens</name>
    <name type="synonym">Trichoderma virens</name>
    <dbReference type="NCBI Taxonomy" id="413071"/>
    <lineage>
        <taxon>Eukaryota</taxon>
        <taxon>Fungi</taxon>
        <taxon>Dikarya</taxon>
        <taxon>Ascomycota</taxon>
        <taxon>Pezizomycotina</taxon>
        <taxon>Sordariomycetes</taxon>
        <taxon>Hypocreomycetidae</taxon>
        <taxon>Hypocreales</taxon>
        <taxon>Hypocreaceae</taxon>
        <taxon>Trichoderma</taxon>
    </lineage>
</organism>
<dbReference type="InterPro" id="IPR004303">
    <property type="entry name" value="PAD"/>
</dbReference>
<comment type="caution">
    <text evidence="3">The sequence shown here is derived from an EMBL/GenBank/DDBJ whole genome shotgun (WGS) entry which is preliminary data.</text>
</comment>
<dbReference type="RefSeq" id="XP_013952202.1">
    <property type="nucleotide sequence ID" value="XM_014096727.1"/>
</dbReference>
<dbReference type="GO" id="GO:0005509">
    <property type="term" value="F:calcium ion binding"/>
    <property type="evidence" value="ECO:0007669"/>
    <property type="project" value="InterPro"/>
</dbReference>
<dbReference type="GO" id="GO:0005737">
    <property type="term" value="C:cytoplasm"/>
    <property type="evidence" value="ECO:0007669"/>
    <property type="project" value="InterPro"/>
</dbReference>
<feature type="chain" id="PRO_5003524591" description="Protein-arginine deiminase C-terminal domain-containing protein" evidence="1">
    <location>
        <begin position="23"/>
        <end position="626"/>
    </location>
</feature>
<dbReference type="GO" id="GO:0004668">
    <property type="term" value="F:protein-arginine deiminase activity"/>
    <property type="evidence" value="ECO:0007669"/>
    <property type="project" value="InterPro"/>
</dbReference>
<dbReference type="STRING" id="413071.G9N5F7"/>
<sequence length="626" mass="69671">MGHLSILKGLALGIFIISPTFALKAEIRADSNRDGFVDTQGTSDLAHKLEWSNSAGAIFLANIGDTSRRCSKLALQNPPSQEVLAACNDASDDVQRSPQYLASLRTLPIPDISDDGWGTVGVHTEIARKNVRIFRRDGSGWSIVTNDDRFPANELKNGFELGIDARDTRRPSGWDGKVEVRFDIHDGKASDSDAVRLRVAPVITFHHLMPVSQVFVTNGNKSETPFQEQFVSDLRQILDRPDMRKPLFTFDHSDDIWAQDILEPAYTSMPSPQGPIILEIMIRSPQGSRVAGRQVFEYLRNGTRGAIYTTGGIRDEIDSTGNVETIPPYSYGEKSYPAGRIIQGSHGKSLPHLYDYLKAQEIQSPIILDVDWLAVGHVDEIVQFIPFESSPYGWALYIADPIGGINILEQAKKDGYGHLPAFSRPSGVLMERLLGDNYGKLRSYSRSNIPMRSIPDVTINDILTDRLIEENKEFAMSISKVQKILERETGIPKEYIHHVPMVFETGFCFPPDEGVLPERNCSSEHAVALYPGVLNGVVLSDSQYLSPNPWGPVIDGIDIMAQATDKVYGKAGMDVIYIDDWYSHHEGGGEVHCGTNTVRLPAYGWWESASFKERMSSEEEPSRYEL</sequence>
<dbReference type="OrthoDB" id="5102063at2759"/>
<dbReference type="PANTHER" id="PTHR10837:SF8">
    <property type="entry name" value="PROTEIN-ARGININE DEIMINASE"/>
    <property type="match status" value="1"/>
</dbReference>
<protein>
    <recommendedName>
        <fullName evidence="2">Protein-arginine deiminase C-terminal domain-containing protein</fullName>
    </recommendedName>
</protein>
<dbReference type="InterPro" id="IPR013530">
    <property type="entry name" value="PAD_C"/>
</dbReference>
<evidence type="ECO:0000313" key="3">
    <source>
        <dbReference type="EMBL" id="EHK18002.1"/>
    </source>
</evidence>